<feature type="domain" description="Glutamine amidotransferase" evidence="1">
    <location>
        <begin position="38"/>
        <end position="181"/>
    </location>
</feature>
<dbReference type="GO" id="GO:0016740">
    <property type="term" value="F:transferase activity"/>
    <property type="evidence" value="ECO:0007669"/>
    <property type="project" value="UniProtKB-KW"/>
</dbReference>
<name>A0A1M6E296_9CLOT</name>
<dbReference type="InterPro" id="IPR044992">
    <property type="entry name" value="ChyE-like"/>
</dbReference>
<evidence type="ECO:0000313" key="2">
    <source>
        <dbReference type="EMBL" id="SHI79515.1"/>
    </source>
</evidence>
<dbReference type="CDD" id="cd01741">
    <property type="entry name" value="GATase1_1"/>
    <property type="match status" value="1"/>
</dbReference>
<dbReference type="PANTHER" id="PTHR42695">
    <property type="entry name" value="GLUTAMINE AMIDOTRANSFERASE YLR126C-RELATED"/>
    <property type="match status" value="1"/>
</dbReference>
<organism evidence="2 3">
    <name type="scientific">Clostridium intestinale DSM 6191</name>
    <dbReference type="NCBI Taxonomy" id="1121320"/>
    <lineage>
        <taxon>Bacteria</taxon>
        <taxon>Bacillati</taxon>
        <taxon>Bacillota</taxon>
        <taxon>Clostridia</taxon>
        <taxon>Eubacteriales</taxon>
        <taxon>Clostridiaceae</taxon>
        <taxon>Clostridium</taxon>
    </lineage>
</organism>
<gene>
    <name evidence="2" type="ORF">SAMN02745941_04364</name>
</gene>
<proteinExistence type="predicted"/>
<accession>A0A1M6E296</accession>
<dbReference type="PROSITE" id="PS51273">
    <property type="entry name" value="GATASE_TYPE_1"/>
    <property type="match status" value="1"/>
</dbReference>
<dbReference type="SUPFAM" id="SSF52317">
    <property type="entry name" value="Class I glutamine amidotransferase-like"/>
    <property type="match status" value="1"/>
</dbReference>
<keyword evidence="2" id="KW-0315">Glutamine amidotransferase</keyword>
<dbReference type="Proteomes" id="UP000184241">
    <property type="component" value="Unassembled WGS sequence"/>
</dbReference>
<dbReference type="InterPro" id="IPR017926">
    <property type="entry name" value="GATASE"/>
</dbReference>
<dbReference type="FunFam" id="3.40.50.880:FF:000033">
    <property type="entry name" value="Glutamine amidotransferase class-I"/>
    <property type="match status" value="1"/>
</dbReference>
<dbReference type="EMBL" id="FQXU01000020">
    <property type="protein sequence ID" value="SHI79515.1"/>
    <property type="molecule type" value="Genomic_DNA"/>
</dbReference>
<evidence type="ECO:0000259" key="1">
    <source>
        <dbReference type="Pfam" id="PF00117"/>
    </source>
</evidence>
<sequence length="237" mass="27722">MKIHYLQHIFFETPATIVDWAREKGHKLIGTHLYNYEELPNTDDFDWLIIMGGPMNIYEEEKYPWLKDEKKFIKKAIDRGKFVIGICLGAQLITDVLNGKVTKNPYGEIGWLPIEFNDEALGLPVFKNFPETSYVFQWHNDTFSTLGEECKSIASSEACKNQGFIYKDRVIGFQFHMESSKESILELTKNCSEEIIDGPYIQTVEQIEENMEYIETANFFMDEFLNNLESYYINLEE</sequence>
<dbReference type="InterPro" id="IPR029062">
    <property type="entry name" value="Class_I_gatase-like"/>
</dbReference>
<evidence type="ECO:0000313" key="3">
    <source>
        <dbReference type="Proteomes" id="UP000184241"/>
    </source>
</evidence>
<dbReference type="Gene3D" id="3.40.50.880">
    <property type="match status" value="1"/>
</dbReference>
<dbReference type="PANTHER" id="PTHR42695:SF5">
    <property type="entry name" value="GLUTAMINE AMIDOTRANSFERASE YLR126C-RELATED"/>
    <property type="match status" value="1"/>
</dbReference>
<dbReference type="GO" id="GO:0005829">
    <property type="term" value="C:cytosol"/>
    <property type="evidence" value="ECO:0007669"/>
    <property type="project" value="TreeGrafter"/>
</dbReference>
<dbReference type="RefSeq" id="WP_073022663.1">
    <property type="nucleotide sequence ID" value="NZ_FQXU01000020.1"/>
</dbReference>
<reference evidence="2 3" key="1">
    <citation type="submission" date="2016-11" db="EMBL/GenBank/DDBJ databases">
        <authorList>
            <person name="Jaros S."/>
            <person name="Januszkiewicz K."/>
            <person name="Wedrychowicz H."/>
        </authorList>
    </citation>
    <scope>NUCLEOTIDE SEQUENCE [LARGE SCALE GENOMIC DNA]</scope>
    <source>
        <strain evidence="2 3">DSM 6191</strain>
    </source>
</reference>
<protein>
    <submittedName>
        <fullName evidence="2">GMP synthase-Glutamine amidotransferase</fullName>
    </submittedName>
</protein>
<dbReference type="Pfam" id="PF00117">
    <property type="entry name" value="GATase"/>
    <property type="match status" value="1"/>
</dbReference>
<dbReference type="AlphaFoldDB" id="A0A1M6E296"/>
<keyword evidence="2" id="KW-0808">Transferase</keyword>